<dbReference type="HOGENOM" id="CLU_045011_19_4_7"/>
<dbReference type="Gene3D" id="3.40.50.1000">
    <property type="entry name" value="HAD superfamily/HAD-like"/>
    <property type="match status" value="1"/>
</dbReference>
<dbReference type="Proteomes" id="UP000006034">
    <property type="component" value="Unassembled WGS sequence"/>
</dbReference>
<keyword evidence="2" id="KW-1185">Reference proteome</keyword>
<dbReference type="GO" id="GO:0004713">
    <property type="term" value="F:protein tyrosine kinase activity"/>
    <property type="evidence" value="ECO:0007669"/>
    <property type="project" value="TreeGrafter"/>
</dbReference>
<dbReference type="SUPFAM" id="SSF56784">
    <property type="entry name" value="HAD-like"/>
    <property type="match status" value="1"/>
</dbReference>
<dbReference type="EMBL" id="ADCP02000002">
    <property type="protein sequence ID" value="EFV46092.1"/>
    <property type="molecule type" value="Genomic_DNA"/>
</dbReference>
<dbReference type="GeneID" id="78087072"/>
<sequence>MTGCGTERYADWFFDLDGTLVDSAPDILRLLGGVLREEGLAVPELDKGRIGPLLEDIIRGICPDLAPADLERIVRIYRARYRACPFDESPAFPGIPRLFERLSGRGCRLFVATNKPEDVTRRLLDARGLLPFLAGFACSDSLPGRRLSKAGMLALLMERHGVEPGTAIMVGDSALDMRGGQEAGMATAAALYGYGRRGALLETGPDFVIEDAAWTRVVRLSGGAAGLHEGRIA</sequence>
<evidence type="ECO:0000313" key="2">
    <source>
        <dbReference type="Proteomes" id="UP000006034"/>
    </source>
</evidence>
<dbReference type="AlphaFoldDB" id="E5Y1R1"/>
<reference evidence="1 2" key="1">
    <citation type="submission" date="2010-10" db="EMBL/GenBank/DDBJ databases">
        <authorList>
            <consortium name="The Broad Institute Genome Sequencing Platform"/>
            <person name="Ward D."/>
            <person name="Earl A."/>
            <person name="Feldgarden M."/>
            <person name="Young S.K."/>
            <person name="Gargeya S."/>
            <person name="Zeng Q."/>
            <person name="Alvarado L."/>
            <person name="Berlin A."/>
            <person name="Bochicchio J."/>
            <person name="Chapman S.B."/>
            <person name="Chen Z."/>
            <person name="Freedman E."/>
            <person name="Gellesch M."/>
            <person name="Goldberg J."/>
            <person name="Griggs A."/>
            <person name="Gujja S."/>
            <person name="Heilman E."/>
            <person name="Heiman D."/>
            <person name="Howarth C."/>
            <person name="Mehta T."/>
            <person name="Neiman D."/>
            <person name="Pearson M."/>
            <person name="Roberts A."/>
            <person name="Saif S."/>
            <person name="Shea T."/>
            <person name="Shenoy N."/>
            <person name="Sisk P."/>
            <person name="Stolte C."/>
            <person name="Sykes S."/>
            <person name="White J."/>
            <person name="Yandava C."/>
            <person name="Allen-Vercoe E."/>
            <person name="Sibley C."/>
            <person name="Ambrose C.E."/>
            <person name="Strauss J."/>
            <person name="Daigneault M."/>
            <person name="Haas B."/>
            <person name="Nusbaum C."/>
            <person name="Birren B."/>
        </authorList>
    </citation>
    <scope>NUCLEOTIDE SEQUENCE [LARGE SCALE GENOMIC DNA]</scope>
    <source>
        <strain evidence="1 2">3_1_6</strain>
    </source>
</reference>
<evidence type="ECO:0008006" key="3">
    <source>
        <dbReference type="Google" id="ProtNLM"/>
    </source>
</evidence>
<reference evidence="1 2" key="2">
    <citation type="submission" date="2013-04" db="EMBL/GenBank/DDBJ databases">
        <title>The Genome Sequence of Bilophila wadsworthia 3_1_6.</title>
        <authorList>
            <consortium name="The Broad Institute Genomics Platform"/>
            <person name="Earl A."/>
            <person name="Ward D."/>
            <person name="Feldgarden M."/>
            <person name="Gevers D."/>
            <person name="Sibley C."/>
            <person name="Strauss J."/>
            <person name="Allen-Vercoe E."/>
            <person name="Walker B."/>
            <person name="Young S."/>
            <person name="Zeng Q."/>
            <person name="Gargeya S."/>
            <person name="Fitzgerald M."/>
            <person name="Haas B."/>
            <person name="Abouelleil A."/>
            <person name="Allen A.W."/>
            <person name="Alvarado L."/>
            <person name="Arachchi H.M."/>
            <person name="Berlin A.M."/>
            <person name="Chapman S.B."/>
            <person name="Gainer-Dewar J."/>
            <person name="Goldberg J."/>
            <person name="Griggs A."/>
            <person name="Gujja S."/>
            <person name="Hansen M."/>
            <person name="Howarth C."/>
            <person name="Imamovic A."/>
            <person name="Ireland A."/>
            <person name="Larimer J."/>
            <person name="McCowan C."/>
            <person name="Murphy C."/>
            <person name="Pearson M."/>
            <person name="Poon T.W."/>
            <person name="Priest M."/>
            <person name="Roberts A."/>
            <person name="Saif S."/>
            <person name="Shea T."/>
            <person name="Sisk P."/>
            <person name="Sykes S."/>
            <person name="Wortman J."/>
            <person name="Nusbaum C."/>
            <person name="Birren B."/>
        </authorList>
    </citation>
    <scope>NUCLEOTIDE SEQUENCE [LARGE SCALE GENOMIC DNA]</scope>
    <source>
        <strain evidence="1 2">3_1_6</strain>
    </source>
</reference>
<dbReference type="InterPro" id="IPR041492">
    <property type="entry name" value="HAD_2"/>
</dbReference>
<dbReference type="SFLD" id="SFLDG01129">
    <property type="entry name" value="C1.5:_HAD__Beta-PGM__Phosphata"/>
    <property type="match status" value="1"/>
</dbReference>
<dbReference type="Gene3D" id="1.10.150.240">
    <property type="entry name" value="Putative phosphatase, domain 2"/>
    <property type="match status" value="1"/>
</dbReference>
<dbReference type="RefSeq" id="WP_005024095.1">
    <property type="nucleotide sequence ID" value="NZ_KE150239.1"/>
</dbReference>
<accession>E5Y1R1</accession>
<dbReference type="PANTHER" id="PTHR43434">
    <property type="entry name" value="PHOSPHOGLYCOLATE PHOSPHATASE"/>
    <property type="match status" value="1"/>
</dbReference>
<dbReference type="InterPro" id="IPR023198">
    <property type="entry name" value="PGP-like_dom2"/>
</dbReference>
<dbReference type="InterPro" id="IPR036412">
    <property type="entry name" value="HAD-like_sf"/>
</dbReference>
<comment type="caution">
    <text evidence="1">The sequence shown here is derived from an EMBL/GenBank/DDBJ whole genome shotgun (WGS) entry which is preliminary data.</text>
</comment>
<dbReference type="OrthoDB" id="9792518at2"/>
<dbReference type="eggNOG" id="COG0546">
    <property type="taxonomic scope" value="Bacteria"/>
</dbReference>
<proteinExistence type="predicted"/>
<protein>
    <recommendedName>
        <fullName evidence="3">Phosphoglycolate phosphatase, bacterial</fullName>
    </recommendedName>
</protein>
<dbReference type="STRING" id="563192.HMPREF0179_00132"/>
<dbReference type="GO" id="GO:0005829">
    <property type="term" value="C:cytosol"/>
    <property type="evidence" value="ECO:0007669"/>
    <property type="project" value="TreeGrafter"/>
</dbReference>
<name>E5Y1R1_BILW3</name>
<dbReference type="InterPro" id="IPR050155">
    <property type="entry name" value="HAD-like_hydrolase_sf"/>
</dbReference>
<evidence type="ECO:0000313" key="1">
    <source>
        <dbReference type="EMBL" id="EFV46092.1"/>
    </source>
</evidence>
<dbReference type="SFLD" id="SFLDS00003">
    <property type="entry name" value="Haloacid_Dehalogenase"/>
    <property type="match status" value="1"/>
</dbReference>
<gene>
    <name evidence="1" type="ORF">HMPREF0179_00132</name>
</gene>
<dbReference type="Pfam" id="PF13419">
    <property type="entry name" value="HAD_2"/>
    <property type="match status" value="1"/>
</dbReference>
<organism evidence="1 2">
    <name type="scientific">Bilophila wadsworthia (strain 3_1_6)</name>
    <dbReference type="NCBI Taxonomy" id="563192"/>
    <lineage>
        <taxon>Bacteria</taxon>
        <taxon>Pseudomonadati</taxon>
        <taxon>Thermodesulfobacteriota</taxon>
        <taxon>Desulfovibrionia</taxon>
        <taxon>Desulfovibrionales</taxon>
        <taxon>Desulfovibrionaceae</taxon>
        <taxon>Bilophila</taxon>
    </lineage>
</organism>
<dbReference type="InterPro" id="IPR023214">
    <property type="entry name" value="HAD_sf"/>
</dbReference>
<dbReference type="PANTHER" id="PTHR43434:SF20">
    <property type="entry name" value="5'-NUCLEOTIDASE"/>
    <property type="match status" value="1"/>
</dbReference>